<name>A0AA36NEE9_9DINO</name>
<evidence type="ECO:0000313" key="2">
    <source>
        <dbReference type="Proteomes" id="UP001178507"/>
    </source>
</evidence>
<proteinExistence type="predicted"/>
<sequence length="78" mass="8474">MRSVMGAVDTETDEEPSVTVQQFADSLALEKLEAQHFLRFLNLGGTGSMGVSSPEGSTMSFGRKRCWSGETMVISRVT</sequence>
<protein>
    <submittedName>
        <fullName evidence="1">Uncharacterized protein</fullName>
    </submittedName>
</protein>
<dbReference type="Proteomes" id="UP001178507">
    <property type="component" value="Unassembled WGS sequence"/>
</dbReference>
<comment type="caution">
    <text evidence="1">The sequence shown here is derived from an EMBL/GenBank/DDBJ whole genome shotgun (WGS) entry which is preliminary data.</text>
</comment>
<evidence type="ECO:0000313" key="1">
    <source>
        <dbReference type="EMBL" id="CAJ1399143.1"/>
    </source>
</evidence>
<reference evidence="1" key="1">
    <citation type="submission" date="2023-08" db="EMBL/GenBank/DDBJ databases">
        <authorList>
            <person name="Chen Y."/>
            <person name="Shah S."/>
            <person name="Dougan E. K."/>
            <person name="Thang M."/>
            <person name="Chan C."/>
        </authorList>
    </citation>
    <scope>NUCLEOTIDE SEQUENCE</scope>
</reference>
<gene>
    <name evidence="1" type="ORF">EVOR1521_LOCUS22729</name>
</gene>
<dbReference type="EMBL" id="CAUJNA010003326">
    <property type="protein sequence ID" value="CAJ1399143.1"/>
    <property type="molecule type" value="Genomic_DNA"/>
</dbReference>
<keyword evidence="2" id="KW-1185">Reference proteome</keyword>
<accession>A0AA36NEE9</accession>
<organism evidence="1 2">
    <name type="scientific">Effrenium voratum</name>
    <dbReference type="NCBI Taxonomy" id="2562239"/>
    <lineage>
        <taxon>Eukaryota</taxon>
        <taxon>Sar</taxon>
        <taxon>Alveolata</taxon>
        <taxon>Dinophyceae</taxon>
        <taxon>Suessiales</taxon>
        <taxon>Symbiodiniaceae</taxon>
        <taxon>Effrenium</taxon>
    </lineage>
</organism>
<dbReference type="AlphaFoldDB" id="A0AA36NEE9"/>